<evidence type="ECO:0000313" key="2">
    <source>
        <dbReference type="EMBL" id="MDT0619660.1"/>
    </source>
</evidence>
<dbReference type="Proteomes" id="UP001259982">
    <property type="component" value="Unassembled WGS sequence"/>
</dbReference>
<evidence type="ECO:0000313" key="3">
    <source>
        <dbReference type="Proteomes" id="UP001259982"/>
    </source>
</evidence>
<accession>A0ABU3BB20</accession>
<feature type="domain" description="Amine oxidase" evidence="1">
    <location>
        <begin position="10"/>
        <end position="262"/>
    </location>
</feature>
<gene>
    <name evidence="2" type="ORF">RM531_14370</name>
</gene>
<dbReference type="PANTHER" id="PTHR42923:SF17">
    <property type="entry name" value="AMINE OXIDASE DOMAIN-CONTAINING PROTEIN"/>
    <property type="match status" value="1"/>
</dbReference>
<dbReference type="PANTHER" id="PTHR42923">
    <property type="entry name" value="PROTOPORPHYRINOGEN OXIDASE"/>
    <property type="match status" value="1"/>
</dbReference>
<dbReference type="Gene3D" id="3.50.50.60">
    <property type="entry name" value="FAD/NAD(P)-binding domain"/>
    <property type="match status" value="1"/>
</dbReference>
<dbReference type="RefSeq" id="WP_311660227.1">
    <property type="nucleotide sequence ID" value="NZ_JAVRHY010000018.1"/>
</dbReference>
<keyword evidence="3" id="KW-1185">Reference proteome</keyword>
<dbReference type="Pfam" id="PF01593">
    <property type="entry name" value="Amino_oxidase"/>
    <property type="match status" value="1"/>
</dbReference>
<organism evidence="2 3">
    <name type="scientific">Spectribacter acetivorans</name>
    <dbReference type="NCBI Taxonomy" id="3075603"/>
    <lineage>
        <taxon>Bacteria</taxon>
        <taxon>Pseudomonadati</taxon>
        <taxon>Pseudomonadota</taxon>
        <taxon>Gammaproteobacteria</taxon>
        <taxon>Salinisphaerales</taxon>
        <taxon>Salinisphaeraceae</taxon>
        <taxon>Spectribacter</taxon>
    </lineage>
</organism>
<dbReference type="InterPro" id="IPR036188">
    <property type="entry name" value="FAD/NAD-bd_sf"/>
</dbReference>
<reference evidence="2 3" key="1">
    <citation type="submission" date="2023-09" db="EMBL/GenBank/DDBJ databases">
        <authorList>
            <person name="Rey-Velasco X."/>
        </authorList>
    </citation>
    <scope>NUCLEOTIDE SEQUENCE [LARGE SCALE GENOMIC DNA]</scope>
    <source>
        <strain evidence="2 3">P385</strain>
    </source>
</reference>
<dbReference type="EMBL" id="JAVRHY010000018">
    <property type="protein sequence ID" value="MDT0619660.1"/>
    <property type="molecule type" value="Genomic_DNA"/>
</dbReference>
<dbReference type="InterPro" id="IPR050464">
    <property type="entry name" value="Zeta_carotene_desat/Oxidored"/>
</dbReference>
<comment type="caution">
    <text evidence="2">The sequence shown here is derived from an EMBL/GenBank/DDBJ whole genome shotgun (WGS) entry which is preliminary data.</text>
</comment>
<evidence type="ECO:0000259" key="1">
    <source>
        <dbReference type="Pfam" id="PF01593"/>
    </source>
</evidence>
<protein>
    <submittedName>
        <fullName evidence="2">FAD-dependent oxidoreductase</fullName>
    </submittedName>
</protein>
<proteinExistence type="predicted"/>
<name>A0ABU3BB20_9GAMM</name>
<sequence>MRVAVVGTGIAGLGAAWLLQQAHEVTVFEAQARPGGHTHTVDDGDQSVDTGFIVYNEPAYPRLKALFKALGVATQASDMSFGVSVDRGRLEWAGDNWRTLFAQPSNLLRPSHTHMIVDILRFNRQTKKLLADDALPDQSLGEFLDEQVYGQPFRTRYLLPMAAAIWSAPTASMLSFPLASFVRFFDNHGLLNVSDRPQWRTVTGGSREYVNRIIASLTRPPRLETPVVRIERRAEGVAVIDRTGNAELFDQVVLAAHADDSLTMLADATPTERELLGAFGFQDNHAVLHSDISLMPRRRAVWSSWNYLTEDDGITGQRVAVTYWMNRLQRIAGDRTYLVSLNPLHEPDPATVIRRMDYRHPVFDRAAVAAQARLDEIQGRDRVWFCGAWCGYGFHEDGLAAGEAVARGLGVIPPWESDVA</sequence>
<dbReference type="SUPFAM" id="SSF51905">
    <property type="entry name" value="FAD/NAD(P)-binding domain"/>
    <property type="match status" value="1"/>
</dbReference>
<dbReference type="Gene3D" id="3.30.70.1990">
    <property type="match status" value="1"/>
</dbReference>
<dbReference type="InterPro" id="IPR002937">
    <property type="entry name" value="Amino_oxidase"/>
</dbReference>
<dbReference type="Gene3D" id="1.10.405.20">
    <property type="match status" value="1"/>
</dbReference>